<dbReference type="EMBL" id="CP070608">
    <property type="protein sequence ID" value="QSE96664.1"/>
    <property type="molecule type" value="Genomic_DNA"/>
</dbReference>
<dbReference type="InterPro" id="IPR050261">
    <property type="entry name" value="FrsA_esterase"/>
</dbReference>
<reference evidence="2" key="1">
    <citation type="submission" date="2021-02" db="EMBL/GenBank/DDBJ databases">
        <title>Fulvivirga sp. S481 isolated from sea water.</title>
        <authorList>
            <person name="Bae S.S."/>
            <person name="Baek K."/>
        </authorList>
    </citation>
    <scope>NUCLEOTIDE SEQUENCE</scope>
    <source>
        <strain evidence="2">S481</strain>
    </source>
</reference>
<dbReference type="Pfam" id="PF01738">
    <property type="entry name" value="DLH"/>
    <property type="match status" value="1"/>
</dbReference>
<accession>A0A974WFB0</accession>
<organism evidence="2 3">
    <name type="scientific">Fulvivirga lutea</name>
    <dbReference type="NCBI Taxonomy" id="2810512"/>
    <lineage>
        <taxon>Bacteria</taxon>
        <taxon>Pseudomonadati</taxon>
        <taxon>Bacteroidota</taxon>
        <taxon>Cytophagia</taxon>
        <taxon>Cytophagales</taxon>
        <taxon>Fulvivirgaceae</taxon>
        <taxon>Fulvivirga</taxon>
    </lineage>
</organism>
<evidence type="ECO:0000313" key="2">
    <source>
        <dbReference type="EMBL" id="QSE96664.1"/>
    </source>
</evidence>
<dbReference type="AlphaFoldDB" id="A0A974WFB0"/>
<dbReference type="Gene3D" id="3.40.50.1820">
    <property type="entry name" value="alpha/beta hydrolase"/>
    <property type="match status" value="1"/>
</dbReference>
<dbReference type="SUPFAM" id="SSF53474">
    <property type="entry name" value="alpha/beta-Hydrolases"/>
    <property type="match status" value="1"/>
</dbReference>
<dbReference type="PANTHER" id="PTHR22946">
    <property type="entry name" value="DIENELACTONE HYDROLASE DOMAIN-CONTAINING PROTEIN-RELATED"/>
    <property type="match status" value="1"/>
</dbReference>
<gene>
    <name evidence="2" type="ORF">JR347_13815</name>
</gene>
<keyword evidence="3" id="KW-1185">Reference proteome</keyword>
<feature type="domain" description="Dienelactone hydrolase" evidence="1">
    <location>
        <begin position="40"/>
        <end position="192"/>
    </location>
</feature>
<sequence>MLKSTILIACSLVYSASNVIAEELIEFPSEDGVKISADLYMAHPDTAPLIILFHQANWSRGEYVEIAPELNALGYNCLAVDLRSGGAVNNVTNLTKINASKAMKSTQYVDALPDMRAAIKYAKQNLTSDKVIIWGSSYSSALALKLAGSMADVNAVLAFSPAEYFVNQGKPRDFVTSDATNIEVPVFITSARSEKGSWWGIYVSINEDRKSYYLPDTAGNHGSKALWSKFSDSKDYWKAVKSFLASI</sequence>
<dbReference type="RefSeq" id="WP_205721178.1">
    <property type="nucleotide sequence ID" value="NZ_CP070608.1"/>
</dbReference>
<dbReference type="GO" id="GO:0016787">
    <property type="term" value="F:hydrolase activity"/>
    <property type="evidence" value="ECO:0007669"/>
    <property type="project" value="UniProtKB-KW"/>
</dbReference>
<evidence type="ECO:0000313" key="3">
    <source>
        <dbReference type="Proteomes" id="UP000662783"/>
    </source>
</evidence>
<name>A0A974WFB0_9BACT</name>
<keyword evidence="2" id="KW-0378">Hydrolase</keyword>
<proteinExistence type="predicted"/>
<dbReference type="KEGG" id="fuv:JR347_13815"/>
<evidence type="ECO:0000259" key="1">
    <source>
        <dbReference type="Pfam" id="PF01738"/>
    </source>
</evidence>
<dbReference type="InterPro" id="IPR029058">
    <property type="entry name" value="AB_hydrolase_fold"/>
</dbReference>
<dbReference type="Proteomes" id="UP000662783">
    <property type="component" value="Chromosome"/>
</dbReference>
<protein>
    <submittedName>
        <fullName evidence="2">Dienelactone hydrolase family protein</fullName>
    </submittedName>
</protein>
<dbReference type="InterPro" id="IPR002925">
    <property type="entry name" value="Dienelactn_hydro"/>
</dbReference>